<dbReference type="PANTHER" id="PTHR11266:SF17">
    <property type="entry name" value="PROTEIN MPV17"/>
    <property type="match status" value="1"/>
</dbReference>
<dbReference type="Pfam" id="PF04117">
    <property type="entry name" value="Mpv17_PMP22"/>
    <property type="match status" value="1"/>
</dbReference>
<comment type="similarity">
    <text evidence="2 6">Belongs to the peroxisomal membrane protein PXMP2/4 family.</text>
</comment>
<dbReference type="eggNOG" id="KOG1944">
    <property type="taxonomic scope" value="Eukaryota"/>
</dbReference>
<dbReference type="AlphaFoldDB" id="A0A0D3I4H4"/>
<feature type="transmembrane region" description="Helical" evidence="6">
    <location>
        <begin position="95"/>
        <end position="114"/>
    </location>
</feature>
<dbReference type="STRING" id="2903.R1DBG1"/>
<evidence type="ECO:0000313" key="7">
    <source>
        <dbReference type="EnsemblProtists" id="EOD06159"/>
    </source>
</evidence>
<dbReference type="KEGG" id="ehx:EMIHUDRAFT_79327"/>
<dbReference type="InterPro" id="IPR007248">
    <property type="entry name" value="Mpv17_PMP22"/>
</dbReference>
<dbReference type="PaxDb" id="2903-EOD06159"/>
<name>A0A0D3I4H4_EMIH1</name>
<evidence type="ECO:0000256" key="1">
    <source>
        <dbReference type="ARBA" id="ARBA00004141"/>
    </source>
</evidence>
<keyword evidence="5 6" id="KW-0472">Membrane</keyword>
<feature type="transmembrane region" description="Helical" evidence="6">
    <location>
        <begin position="126"/>
        <end position="146"/>
    </location>
</feature>
<reference evidence="8" key="1">
    <citation type="journal article" date="2013" name="Nature">
        <title>Pan genome of the phytoplankton Emiliania underpins its global distribution.</title>
        <authorList>
            <person name="Read B.A."/>
            <person name="Kegel J."/>
            <person name="Klute M.J."/>
            <person name="Kuo A."/>
            <person name="Lefebvre S.C."/>
            <person name="Maumus F."/>
            <person name="Mayer C."/>
            <person name="Miller J."/>
            <person name="Monier A."/>
            <person name="Salamov A."/>
            <person name="Young J."/>
            <person name="Aguilar M."/>
            <person name="Claverie J.M."/>
            <person name="Frickenhaus S."/>
            <person name="Gonzalez K."/>
            <person name="Herman E.K."/>
            <person name="Lin Y.C."/>
            <person name="Napier J."/>
            <person name="Ogata H."/>
            <person name="Sarno A.F."/>
            <person name="Shmutz J."/>
            <person name="Schroeder D."/>
            <person name="de Vargas C."/>
            <person name="Verret F."/>
            <person name="von Dassow P."/>
            <person name="Valentin K."/>
            <person name="Van de Peer Y."/>
            <person name="Wheeler G."/>
            <person name="Dacks J.B."/>
            <person name="Delwiche C.F."/>
            <person name="Dyhrman S.T."/>
            <person name="Glockner G."/>
            <person name="John U."/>
            <person name="Richards T."/>
            <person name="Worden A.Z."/>
            <person name="Zhang X."/>
            <person name="Grigoriev I.V."/>
            <person name="Allen A.E."/>
            <person name="Bidle K."/>
            <person name="Borodovsky M."/>
            <person name="Bowler C."/>
            <person name="Brownlee C."/>
            <person name="Cock J.M."/>
            <person name="Elias M."/>
            <person name="Gladyshev V.N."/>
            <person name="Groth M."/>
            <person name="Guda C."/>
            <person name="Hadaegh A."/>
            <person name="Iglesias-Rodriguez M.D."/>
            <person name="Jenkins J."/>
            <person name="Jones B.M."/>
            <person name="Lawson T."/>
            <person name="Leese F."/>
            <person name="Lindquist E."/>
            <person name="Lobanov A."/>
            <person name="Lomsadze A."/>
            <person name="Malik S.B."/>
            <person name="Marsh M.E."/>
            <person name="Mackinder L."/>
            <person name="Mock T."/>
            <person name="Mueller-Roeber B."/>
            <person name="Pagarete A."/>
            <person name="Parker M."/>
            <person name="Probert I."/>
            <person name="Quesneville H."/>
            <person name="Raines C."/>
            <person name="Rensing S.A."/>
            <person name="Riano-Pachon D.M."/>
            <person name="Richier S."/>
            <person name="Rokitta S."/>
            <person name="Shiraiwa Y."/>
            <person name="Soanes D.M."/>
            <person name="van der Giezen M."/>
            <person name="Wahlund T.M."/>
            <person name="Williams B."/>
            <person name="Wilson W."/>
            <person name="Wolfe G."/>
            <person name="Wurch L.L."/>
        </authorList>
    </citation>
    <scope>NUCLEOTIDE SEQUENCE</scope>
</reference>
<dbReference type="EnsemblProtists" id="EOD06159">
    <property type="protein sequence ID" value="EOD06159"/>
    <property type="gene ID" value="EMIHUDRAFT_79327"/>
</dbReference>
<reference evidence="7" key="2">
    <citation type="submission" date="2024-10" db="UniProtKB">
        <authorList>
            <consortium name="EnsemblProtists"/>
        </authorList>
    </citation>
    <scope>IDENTIFICATION</scope>
</reference>
<evidence type="ECO:0000313" key="8">
    <source>
        <dbReference type="Proteomes" id="UP000013827"/>
    </source>
</evidence>
<evidence type="ECO:0000256" key="5">
    <source>
        <dbReference type="ARBA" id="ARBA00023136"/>
    </source>
</evidence>
<dbReference type="GO" id="GO:0005737">
    <property type="term" value="C:cytoplasm"/>
    <property type="evidence" value="ECO:0007669"/>
    <property type="project" value="TreeGrafter"/>
</dbReference>
<protein>
    <submittedName>
        <fullName evidence="7">Uncharacterized protein</fullName>
    </submittedName>
</protein>
<dbReference type="RefSeq" id="XP_005758588.1">
    <property type="nucleotide sequence ID" value="XM_005758531.1"/>
</dbReference>
<dbReference type="HOGENOM" id="CLU_049109_8_2_1"/>
<dbReference type="GeneID" id="17252264"/>
<evidence type="ECO:0000256" key="3">
    <source>
        <dbReference type="ARBA" id="ARBA00022692"/>
    </source>
</evidence>
<accession>A0A0D3I4H4</accession>
<keyword evidence="8" id="KW-1185">Reference proteome</keyword>
<evidence type="ECO:0000256" key="4">
    <source>
        <dbReference type="ARBA" id="ARBA00022989"/>
    </source>
</evidence>
<evidence type="ECO:0000256" key="2">
    <source>
        <dbReference type="ARBA" id="ARBA00006824"/>
    </source>
</evidence>
<dbReference type="GO" id="GO:0016020">
    <property type="term" value="C:membrane"/>
    <property type="evidence" value="ECO:0007669"/>
    <property type="project" value="UniProtKB-SubCell"/>
</dbReference>
<keyword evidence="4 6" id="KW-1133">Transmembrane helix</keyword>
<proteinExistence type="inferred from homology"/>
<dbReference type="PANTHER" id="PTHR11266">
    <property type="entry name" value="PEROXISOMAL MEMBRANE PROTEIN 2, PXMP2 MPV17"/>
    <property type="match status" value="1"/>
</dbReference>
<dbReference type="OMA" id="FAWTGFV"/>
<dbReference type="Proteomes" id="UP000013827">
    <property type="component" value="Unassembled WGS sequence"/>
</dbReference>
<comment type="subcellular location">
    <subcellularLocation>
        <location evidence="1">Membrane</location>
        <topology evidence="1">Multi-pass membrane protein</topology>
    </subcellularLocation>
</comment>
<keyword evidence="3 6" id="KW-0812">Transmembrane</keyword>
<organism evidence="7 8">
    <name type="scientific">Emiliania huxleyi (strain CCMP1516)</name>
    <dbReference type="NCBI Taxonomy" id="280463"/>
    <lineage>
        <taxon>Eukaryota</taxon>
        <taxon>Haptista</taxon>
        <taxon>Haptophyta</taxon>
        <taxon>Prymnesiophyceae</taxon>
        <taxon>Isochrysidales</taxon>
        <taxon>Noelaerhabdaceae</taxon>
        <taxon>Emiliania</taxon>
    </lineage>
</organism>
<sequence>MLAKYERLLARRPIAVKAATGTLLAATGDATAQHLEGRGSYDLRRGLAFTSLGGIWNGPCMHHIFQRLESILPQSGGLRTLVPKMCFTQLIMNPFVYLPLFYTWTGVVLGRTLTRTLEKAKREYWVTLKATWLLFIPFNVVNFSFVPVRHQAVALTGFSFVYSTTLSAIANAEHSGGGWVLDLLLGTRSRARAADTDASTRERLRSVRTGGGC</sequence>
<evidence type="ECO:0000256" key="6">
    <source>
        <dbReference type="RuleBase" id="RU363053"/>
    </source>
</evidence>